<name>A0A5B9D5X0_9ARCH</name>
<evidence type="ECO:0000313" key="11">
    <source>
        <dbReference type="EMBL" id="QEE14462.1"/>
    </source>
</evidence>
<evidence type="ECO:0000256" key="1">
    <source>
        <dbReference type="ARBA" id="ARBA00004496"/>
    </source>
</evidence>
<evidence type="ECO:0000256" key="7">
    <source>
        <dbReference type="ARBA" id="ARBA00025077"/>
    </source>
</evidence>
<dbReference type="Gene3D" id="1.10.287.370">
    <property type="match status" value="1"/>
</dbReference>
<evidence type="ECO:0000256" key="8">
    <source>
        <dbReference type="ARBA" id="ARBA00033461"/>
    </source>
</evidence>
<dbReference type="GeneID" id="41328278"/>
<keyword evidence="5 9" id="KW-0963">Cytoplasm</keyword>
<evidence type="ECO:0000256" key="2">
    <source>
        <dbReference type="ARBA" id="ARBA00008045"/>
    </source>
</evidence>
<evidence type="ECO:0000256" key="3">
    <source>
        <dbReference type="ARBA" id="ARBA00011716"/>
    </source>
</evidence>
<dbReference type="InterPro" id="IPR009053">
    <property type="entry name" value="Prefoldin"/>
</dbReference>
<organism evidence="11 12">
    <name type="scientific">Promethearchaeum syntrophicum</name>
    <dbReference type="NCBI Taxonomy" id="2594042"/>
    <lineage>
        <taxon>Archaea</taxon>
        <taxon>Promethearchaeati</taxon>
        <taxon>Promethearchaeota</taxon>
        <taxon>Promethearchaeia</taxon>
        <taxon>Promethearchaeales</taxon>
        <taxon>Promethearchaeaceae</taxon>
        <taxon>Promethearchaeum</taxon>
    </lineage>
</organism>
<sequence length="119" mass="13772">MSQPPNLSQQDQQEVARFQNIQQQLEFMMQQQSSIQHQFAEKEAAIKELESAEEDAIVYKSAGGIFIKSSVPVLLTSSKEKKEELEIRLNSITKQVERINKQYEEQKAKIQEINKKLGY</sequence>
<accession>A0A5B9D5X0</accession>
<feature type="coiled-coil region" evidence="10">
    <location>
        <begin position="35"/>
        <end position="116"/>
    </location>
</feature>
<dbReference type="SUPFAM" id="SSF46579">
    <property type="entry name" value="Prefoldin"/>
    <property type="match status" value="1"/>
</dbReference>
<dbReference type="GO" id="GO:0005737">
    <property type="term" value="C:cytoplasm"/>
    <property type="evidence" value="ECO:0007669"/>
    <property type="project" value="UniProtKB-SubCell"/>
</dbReference>
<comment type="subcellular location">
    <subcellularLocation>
        <location evidence="1 9">Cytoplasm</location>
    </subcellularLocation>
</comment>
<evidence type="ECO:0000313" key="12">
    <source>
        <dbReference type="Proteomes" id="UP000321408"/>
    </source>
</evidence>
<keyword evidence="6 9" id="KW-0143">Chaperone</keyword>
<dbReference type="SMR" id="A0A5B9D5X0"/>
<dbReference type="AlphaFoldDB" id="A0A5B9D5X0"/>
<dbReference type="EMBL" id="CP042905">
    <property type="protein sequence ID" value="QEE14462.1"/>
    <property type="molecule type" value="Genomic_DNA"/>
</dbReference>
<dbReference type="NCBIfam" id="TIGR02338">
    <property type="entry name" value="gimC_beta"/>
    <property type="match status" value="1"/>
</dbReference>
<reference evidence="11 12" key="1">
    <citation type="journal article" date="2020" name="Nature">
        <title>Isolation of an archaeon at the prokaryote-eukaryote interface.</title>
        <authorList>
            <person name="Imachi H."/>
            <person name="Nobu M.K."/>
            <person name="Nakahara N."/>
            <person name="Morono Y."/>
            <person name="Ogawara M."/>
            <person name="Takaki Y."/>
            <person name="Takano Y."/>
            <person name="Uematsu K."/>
            <person name="Ikuta T."/>
            <person name="Ito M."/>
            <person name="Matsui Y."/>
            <person name="Miyazaki M."/>
            <person name="Murata K."/>
            <person name="Saito Y."/>
            <person name="Sakai S."/>
            <person name="Song C."/>
            <person name="Tasumi E."/>
            <person name="Yamanaka Y."/>
            <person name="Yamaguchi T."/>
            <person name="Kamagata Y."/>
            <person name="Tamaki H."/>
            <person name="Takai K."/>
        </authorList>
    </citation>
    <scope>NUCLEOTIDE SEQUENCE [LARGE SCALE GENOMIC DNA]</scope>
    <source>
        <strain evidence="11 12">MK-D1</strain>
    </source>
</reference>
<gene>
    <name evidence="9" type="primary">pfdB</name>
    <name evidence="11" type="ORF">DSAG12_00275</name>
</gene>
<protein>
    <recommendedName>
        <fullName evidence="4 9">Prefoldin subunit beta</fullName>
    </recommendedName>
    <alternativeName>
        <fullName evidence="8 9">GimC subunit beta</fullName>
    </alternativeName>
</protein>
<reference evidence="11 12" key="2">
    <citation type="journal article" date="2024" name="Int. J. Syst. Evol. Microbiol.">
        <title>Promethearchaeum syntrophicum gen. nov., sp. nov., an anaerobic, obligately syntrophic archaeon, the first isolate of the lineage 'Asgard' archaea, and proposal of the new archaeal phylum Promethearchaeota phyl. nov. and kingdom Promethearchaeati regn. nov.</title>
        <authorList>
            <person name="Imachi H."/>
            <person name="Nobu M.K."/>
            <person name="Kato S."/>
            <person name="Takaki Y."/>
            <person name="Miyazaki M."/>
            <person name="Miyata M."/>
            <person name="Ogawara M."/>
            <person name="Saito Y."/>
            <person name="Sakai S."/>
            <person name="Tahara Y.O."/>
            <person name="Takano Y."/>
            <person name="Tasumi E."/>
            <person name="Uematsu K."/>
            <person name="Yoshimura T."/>
            <person name="Itoh T."/>
            <person name="Ohkuma M."/>
            <person name="Takai K."/>
        </authorList>
    </citation>
    <scope>NUCLEOTIDE SEQUENCE [LARGE SCALE GENOMIC DNA]</scope>
    <source>
        <strain evidence="11 12">MK-D1</strain>
    </source>
</reference>
<evidence type="ECO:0000256" key="9">
    <source>
        <dbReference type="HAMAP-Rule" id="MF_00307"/>
    </source>
</evidence>
<comment type="subunit">
    <text evidence="3 9">Heterohexamer of two alpha and four beta subunits.</text>
</comment>
<comment type="function">
    <text evidence="7 9">Molecular chaperone capable of stabilizing a range of proteins. Seems to fulfill an ATP-independent, HSP70-like function in archaeal de novo protein folding.</text>
</comment>
<dbReference type="InterPro" id="IPR002777">
    <property type="entry name" value="PFD_beta-like"/>
</dbReference>
<dbReference type="KEGG" id="psyt:DSAG12_00275"/>
<dbReference type="GO" id="GO:0051082">
    <property type="term" value="F:unfolded protein binding"/>
    <property type="evidence" value="ECO:0007669"/>
    <property type="project" value="UniProtKB-UniRule"/>
</dbReference>
<dbReference type="GO" id="GO:0006457">
    <property type="term" value="P:protein folding"/>
    <property type="evidence" value="ECO:0007669"/>
    <property type="project" value="UniProtKB-UniRule"/>
</dbReference>
<evidence type="ECO:0000256" key="6">
    <source>
        <dbReference type="ARBA" id="ARBA00023186"/>
    </source>
</evidence>
<dbReference type="InterPro" id="IPR012713">
    <property type="entry name" value="PfdB"/>
</dbReference>
<dbReference type="Proteomes" id="UP000321408">
    <property type="component" value="Chromosome"/>
</dbReference>
<dbReference type="GO" id="GO:0016272">
    <property type="term" value="C:prefoldin complex"/>
    <property type="evidence" value="ECO:0007669"/>
    <property type="project" value="UniProtKB-UniRule"/>
</dbReference>
<dbReference type="CDD" id="cd23162">
    <property type="entry name" value="Prefoldin_beta_GimC"/>
    <property type="match status" value="1"/>
</dbReference>
<evidence type="ECO:0000256" key="10">
    <source>
        <dbReference type="SAM" id="Coils"/>
    </source>
</evidence>
<comment type="similarity">
    <text evidence="2 9">Belongs to the prefoldin subunit beta family.</text>
</comment>
<dbReference type="Pfam" id="PF01920">
    <property type="entry name" value="Prefoldin_2"/>
    <property type="match status" value="1"/>
</dbReference>
<evidence type="ECO:0000256" key="5">
    <source>
        <dbReference type="ARBA" id="ARBA00022490"/>
    </source>
</evidence>
<dbReference type="HAMAP" id="MF_00307">
    <property type="entry name" value="PfdB"/>
    <property type="match status" value="1"/>
</dbReference>
<proteinExistence type="inferred from homology"/>
<evidence type="ECO:0000256" key="4">
    <source>
        <dbReference type="ARBA" id="ARBA00016304"/>
    </source>
</evidence>
<dbReference type="RefSeq" id="WP_147661415.1">
    <property type="nucleotide sequence ID" value="NZ_CP042905.2"/>
</dbReference>
<keyword evidence="12" id="KW-1185">Reference proteome</keyword>
<keyword evidence="10" id="KW-0175">Coiled coil</keyword>